<keyword evidence="4" id="KW-0285">Flavoprotein</keyword>
<dbReference type="InterPro" id="IPR029058">
    <property type="entry name" value="AB_hydrolase_fold"/>
</dbReference>
<dbReference type="EC" id="5.3.3.1" evidence="11"/>
<dbReference type="Gene3D" id="3.40.50.1820">
    <property type="entry name" value="alpha/beta hydrolase"/>
    <property type="match status" value="1"/>
</dbReference>
<evidence type="ECO:0000313" key="18">
    <source>
        <dbReference type="EMBL" id="CAK7274764.1"/>
    </source>
</evidence>
<evidence type="ECO:0000256" key="8">
    <source>
        <dbReference type="ARBA" id="ARBA00023166"/>
    </source>
</evidence>
<evidence type="ECO:0000256" key="11">
    <source>
        <dbReference type="ARBA" id="ARBA00038856"/>
    </source>
</evidence>
<dbReference type="InterPro" id="IPR000172">
    <property type="entry name" value="GMC_OxRdtase_N"/>
</dbReference>
<evidence type="ECO:0000256" key="5">
    <source>
        <dbReference type="ARBA" id="ARBA00022827"/>
    </source>
</evidence>
<gene>
    <name evidence="18" type="ORF">SEPCBS57363_006328</name>
</gene>
<sequence>MANGLGGTSLINANIFMRVADKVMSTTKWPPELRKEGVLDSYYDKVEAVLEPEAFPEEWPKLPKLNLLQKQAEALGMADKFYRPKQTTRFRNGPNSCGVQMSSSSLTGQDCTGINDGSKTTTLVTYLADAWNWGAEMFCECEVRYIEKDKNRGGYRVYFAWHGCKRGYFRGNINKDLMWVHARDAVFLGAGAIGTTEILLRSKALGTLSLSDQIGQNMSGNGDVLAFGYNSDYETNAVGREHPSPYHPVGPTITGIIDNRLGHLQPLDGYVIEEGVVPHALAASLQATLSLLSGSQRSPGKSIKNRARALLARYGSRLLRPYFRTGALQRTQVYLAMSHDSNQATLSLLDDKPMLEFLGAGRSDHVKHINGVLAKATSAVGGRCVENPFSALMKQQVTAHQMGGASMAADNTGLSGAADHVGRLFKGNGPEVHSGLIVTDGAAIPAALGVNPFATIAALAERSVEFYARSRNLSIRTNGNGLLNLFGKPAHRVQHLNLENDPSGGRSDEKDRDQINKSVRLSIIDSGIISEELEADTTHAESVNESADDATEIAERALRVRASGLSFTEVMSGFLHNVDSDTSETFCDEQKDVYETAYHLAESLFEGARFFLTVRIVNTTGFVSDPAHRGLLTGTFVYPTLTGSPFLVQRGTFGLFVADGQEPDTLKMIYEFDMCGIDGTRLHFMGYKVVDASVALAPIQLWRAMSTLYVTITRMSTDNYRLSGRARQTSAVVARGIMYIRPTDFLSQLSTLAPTGSTFLQKAISTASFLTYFAQKSANLFLVPLLPLQYPTQTYNSYINYTPPKRLWTDIQASDGVHSCLYMWDPPQYVKTANTPLLFVPGASVDHQIFALPTIRFNAVNYFTRAGYRVFVMVPRIGKSGQSNTKWTTYDARLDIRASLETVRAECGVGEVYVIAHCMGSVALATGLLDGTIPSKWLLGLSCSQVFMNPIWNAANMLKASTAATQFPLDKIYGAVAGSWFDCSTSSHDSLMQRAINQAIRLMPGARRELCRSAVCHRITLLYGRCWNHTNLNDATHRQMDRFFGGISMNALRLLMLQGSQGHVMNNDFEVLTTPENVRKHLEGLPIFQFVGQDNAVLSPRATEKTYEILCDTFASGTYRRHVIPRYGHLDCWMGRNAWMDVFPILRAEIDRVVHGESYKFVEPDASVCRFTRMVEAGELA</sequence>
<evidence type="ECO:0000259" key="17">
    <source>
        <dbReference type="Pfam" id="PF05199"/>
    </source>
</evidence>
<dbReference type="Gene3D" id="3.50.50.60">
    <property type="entry name" value="FAD/NAD(P)-binding domain"/>
    <property type="match status" value="2"/>
</dbReference>
<evidence type="ECO:0000256" key="7">
    <source>
        <dbReference type="ARBA" id="ARBA00023098"/>
    </source>
</evidence>
<dbReference type="SUPFAM" id="SSF51905">
    <property type="entry name" value="FAD/NAD(P)-binding domain"/>
    <property type="match status" value="1"/>
</dbReference>
<dbReference type="Proteomes" id="UP001642501">
    <property type="component" value="Unassembled WGS sequence"/>
</dbReference>
<evidence type="ECO:0000313" key="19">
    <source>
        <dbReference type="Proteomes" id="UP001642501"/>
    </source>
</evidence>
<evidence type="ECO:0000259" key="16">
    <source>
        <dbReference type="Pfam" id="PF00732"/>
    </source>
</evidence>
<keyword evidence="7" id="KW-0443">Lipid metabolism</keyword>
<dbReference type="Gene3D" id="3.30.410.10">
    <property type="entry name" value="Cholesterol Oxidase, domain 2"/>
    <property type="match status" value="1"/>
</dbReference>
<feature type="domain" description="Glucose-methanol-choline oxidoreductase N-terminal" evidence="16">
    <location>
        <begin position="2"/>
        <end position="218"/>
    </location>
</feature>
<dbReference type="Pfam" id="PF05199">
    <property type="entry name" value="GMC_oxred_C"/>
    <property type="match status" value="1"/>
</dbReference>
<organism evidence="18 19">
    <name type="scientific">Sporothrix epigloea</name>
    <dbReference type="NCBI Taxonomy" id="1892477"/>
    <lineage>
        <taxon>Eukaryota</taxon>
        <taxon>Fungi</taxon>
        <taxon>Dikarya</taxon>
        <taxon>Ascomycota</taxon>
        <taxon>Pezizomycotina</taxon>
        <taxon>Sordariomycetes</taxon>
        <taxon>Sordariomycetidae</taxon>
        <taxon>Ophiostomatales</taxon>
        <taxon>Ophiostomataceae</taxon>
        <taxon>Sporothrix</taxon>
    </lineage>
</organism>
<evidence type="ECO:0000256" key="9">
    <source>
        <dbReference type="ARBA" id="ARBA00023221"/>
    </source>
</evidence>
<dbReference type="InterPro" id="IPR007867">
    <property type="entry name" value="GMC_OxRtase_C"/>
</dbReference>
<comment type="pathway">
    <text evidence="12">Steroid metabolism; cholesterol degradation.</text>
</comment>
<keyword evidence="8" id="KW-1207">Sterol metabolism</keyword>
<evidence type="ECO:0000256" key="2">
    <source>
        <dbReference type="ARBA" id="ARBA00010790"/>
    </source>
</evidence>
<dbReference type="InterPro" id="IPR052542">
    <property type="entry name" value="Cholesterol_Oxidase"/>
</dbReference>
<dbReference type="PANTHER" id="PTHR47470">
    <property type="entry name" value="CHOLESTEROL OXIDASE"/>
    <property type="match status" value="1"/>
</dbReference>
<comment type="similarity">
    <text evidence="2">Belongs to the GMC oxidoreductase family.</text>
</comment>
<dbReference type="EC" id="1.1.3.6" evidence="13"/>
<keyword evidence="5" id="KW-0274">FAD</keyword>
<keyword evidence="9" id="KW-0753">Steroid metabolism</keyword>
<accession>A0ABP0E2G8</accession>
<keyword evidence="6" id="KW-0560">Oxidoreductase</keyword>
<dbReference type="SUPFAM" id="SSF53474">
    <property type="entry name" value="alpha/beta-Hydrolases"/>
    <property type="match status" value="1"/>
</dbReference>
<dbReference type="EMBL" id="CAWUOM010000182">
    <property type="protein sequence ID" value="CAK7274764.1"/>
    <property type="molecule type" value="Genomic_DNA"/>
</dbReference>
<evidence type="ECO:0000256" key="13">
    <source>
        <dbReference type="ARBA" id="ARBA00049723"/>
    </source>
</evidence>
<proteinExistence type="inferred from homology"/>
<feature type="domain" description="Glucose-methanol-choline oxidoreductase C-terminal" evidence="17">
    <location>
        <begin position="395"/>
        <end position="460"/>
    </location>
</feature>
<reference evidence="18 19" key="1">
    <citation type="submission" date="2024-01" db="EMBL/GenBank/DDBJ databases">
        <authorList>
            <person name="Allen C."/>
            <person name="Tagirdzhanova G."/>
        </authorList>
    </citation>
    <scope>NUCLEOTIDE SEQUENCE [LARGE SCALE GENOMIC DNA]</scope>
    <source>
        <strain evidence="18 19">CBS 573.63</strain>
    </source>
</reference>
<evidence type="ECO:0000256" key="15">
    <source>
        <dbReference type="ARBA" id="ARBA00049778"/>
    </source>
</evidence>
<keyword evidence="3" id="KW-0153">Cholesterol metabolism</keyword>
<keyword evidence="19" id="KW-1185">Reference proteome</keyword>
<evidence type="ECO:0000256" key="12">
    <source>
        <dbReference type="ARBA" id="ARBA00049645"/>
    </source>
</evidence>
<comment type="cofactor">
    <cofactor evidence="1">
        <name>FAD</name>
        <dbReference type="ChEBI" id="CHEBI:57692"/>
    </cofactor>
</comment>
<evidence type="ECO:0000256" key="3">
    <source>
        <dbReference type="ARBA" id="ARBA00022548"/>
    </source>
</evidence>
<evidence type="ECO:0000256" key="6">
    <source>
        <dbReference type="ARBA" id="ARBA00023002"/>
    </source>
</evidence>
<dbReference type="InterPro" id="IPR036188">
    <property type="entry name" value="FAD/NAD-bd_sf"/>
</dbReference>
<protein>
    <recommendedName>
        <fullName evidence="14">Cholesterol oxidase</fullName>
        <ecNumber evidence="13">1.1.3.6</ecNumber>
        <ecNumber evidence="11">5.3.3.1</ecNumber>
    </recommendedName>
    <alternativeName>
        <fullName evidence="15">Cholesterol isomerase</fullName>
    </alternativeName>
</protein>
<dbReference type="PANTHER" id="PTHR47470:SF1">
    <property type="entry name" value="FAD-DEPENDENT OXIDOREDUCTASE 2 FAD BINDING DOMAIN-CONTAINING PROTEIN"/>
    <property type="match status" value="1"/>
</dbReference>
<evidence type="ECO:0000256" key="4">
    <source>
        <dbReference type="ARBA" id="ARBA00022630"/>
    </source>
</evidence>
<comment type="caution">
    <text evidence="18">The sequence shown here is derived from an EMBL/GenBank/DDBJ whole genome shotgun (WGS) entry which is preliminary data.</text>
</comment>
<evidence type="ECO:0000256" key="1">
    <source>
        <dbReference type="ARBA" id="ARBA00001974"/>
    </source>
</evidence>
<evidence type="ECO:0000256" key="14">
    <source>
        <dbReference type="ARBA" id="ARBA00049744"/>
    </source>
</evidence>
<evidence type="ECO:0000256" key="10">
    <source>
        <dbReference type="ARBA" id="ARBA00023235"/>
    </source>
</evidence>
<dbReference type="Pfam" id="PF00732">
    <property type="entry name" value="GMC_oxred_N"/>
    <property type="match status" value="1"/>
</dbReference>
<name>A0ABP0E2G8_9PEZI</name>
<keyword evidence="10" id="KW-0413">Isomerase</keyword>